<evidence type="ECO:0000256" key="3">
    <source>
        <dbReference type="ARBA" id="ARBA00023002"/>
    </source>
</evidence>
<protein>
    <submittedName>
        <fullName evidence="6">TIGR03619 family F420-dependent LLM class oxidoreductase</fullName>
        <ecNumber evidence="6">1.-.-.-</ecNumber>
    </submittedName>
</protein>
<dbReference type="PANTHER" id="PTHR42847">
    <property type="entry name" value="ALKANESULFONATE MONOOXYGENASE"/>
    <property type="match status" value="1"/>
</dbReference>
<feature type="domain" description="Luciferase-like" evidence="5">
    <location>
        <begin position="19"/>
        <end position="225"/>
    </location>
</feature>
<dbReference type="GO" id="GO:0046306">
    <property type="term" value="P:alkanesulfonate catabolic process"/>
    <property type="evidence" value="ECO:0007669"/>
    <property type="project" value="TreeGrafter"/>
</dbReference>
<evidence type="ECO:0000313" key="6">
    <source>
        <dbReference type="EMBL" id="NMH90564.1"/>
    </source>
</evidence>
<dbReference type="PANTHER" id="PTHR42847:SF4">
    <property type="entry name" value="ALKANESULFONATE MONOOXYGENASE-RELATED"/>
    <property type="match status" value="1"/>
</dbReference>
<dbReference type="EC" id="1.-.-.-" evidence="6"/>
<dbReference type="InterPro" id="IPR011251">
    <property type="entry name" value="Luciferase-like_dom"/>
</dbReference>
<dbReference type="InterPro" id="IPR050172">
    <property type="entry name" value="SsuD_RutA_monooxygenase"/>
</dbReference>
<keyword evidence="4" id="KW-0503">Monooxygenase</keyword>
<dbReference type="RefSeq" id="WP_169410064.1">
    <property type="nucleotide sequence ID" value="NZ_JAAXKZ010000006.1"/>
</dbReference>
<keyword evidence="1" id="KW-0285">Flavoprotein</keyword>
<dbReference type="Gene3D" id="3.20.20.30">
    <property type="entry name" value="Luciferase-like domain"/>
    <property type="match status" value="1"/>
</dbReference>
<reference evidence="6 7" key="1">
    <citation type="submission" date="2020-04" db="EMBL/GenBank/DDBJ databases">
        <authorList>
            <person name="Klaysubun C."/>
            <person name="Duangmal K."/>
            <person name="Lipun K."/>
        </authorList>
    </citation>
    <scope>NUCLEOTIDE SEQUENCE [LARGE SCALE GENOMIC DNA]</scope>
    <source>
        <strain evidence="6 7">DSM 45300</strain>
    </source>
</reference>
<organism evidence="6 7">
    <name type="scientific">Pseudonocardia bannensis</name>
    <dbReference type="NCBI Taxonomy" id="630973"/>
    <lineage>
        <taxon>Bacteria</taxon>
        <taxon>Bacillati</taxon>
        <taxon>Actinomycetota</taxon>
        <taxon>Actinomycetes</taxon>
        <taxon>Pseudonocardiales</taxon>
        <taxon>Pseudonocardiaceae</taxon>
        <taxon>Pseudonocardia</taxon>
    </lineage>
</organism>
<sequence>MSVASGGALTAGVHLPQAGPAASGENMARAAVHAEDLGFAGAWLSDHLVVQQGADYPPSAYQYEALVSMTWVAAATRRIELGLSVIVLPMRPPVVTAKMLSSIDLLSGGRTIVGVAGGYLEAEFDTLGVPFAERGPRTDEALQMMRTLWTEDPVTGEFPVHGVRFANMRMKPQPSRHIPIWVGGHAPPALRRAIRSGDGWHGILRGTSGLPADLVEQLEKLRAERPEREFVLSVRAMWDGLEDDHDGILRCIERLQALGVTHVVGEPRQRTLEGYLRSAEQLAALFRRAGATMTA</sequence>
<keyword evidence="2" id="KW-0288">FMN</keyword>
<dbReference type="GO" id="GO:0008726">
    <property type="term" value="F:alkanesulfonate monooxygenase activity"/>
    <property type="evidence" value="ECO:0007669"/>
    <property type="project" value="TreeGrafter"/>
</dbReference>
<evidence type="ECO:0000256" key="2">
    <source>
        <dbReference type="ARBA" id="ARBA00022643"/>
    </source>
</evidence>
<keyword evidence="3 6" id="KW-0560">Oxidoreductase</keyword>
<dbReference type="AlphaFoldDB" id="A0A848DD84"/>
<dbReference type="Proteomes" id="UP000586918">
    <property type="component" value="Unassembled WGS sequence"/>
</dbReference>
<dbReference type="NCBIfam" id="TIGR03619">
    <property type="entry name" value="F420_Rv2161c"/>
    <property type="match status" value="1"/>
</dbReference>
<proteinExistence type="predicted"/>
<dbReference type="InterPro" id="IPR019921">
    <property type="entry name" value="Lucif-like_OxRdtase_Rv2161c"/>
</dbReference>
<dbReference type="EMBL" id="JAAXKZ010000006">
    <property type="protein sequence ID" value="NMH90564.1"/>
    <property type="molecule type" value="Genomic_DNA"/>
</dbReference>
<evidence type="ECO:0000256" key="4">
    <source>
        <dbReference type="ARBA" id="ARBA00023033"/>
    </source>
</evidence>
<gene>
    <name evidence="6" type="ORF">HF519_02990</name>
</gene>
<accession>A0A848DD84</accession>
<dbReference type="InterPro" id="IPR036661">
    <property type="entry name" value="Luciferase-like_sf"/>
</dbReference>
<keyword evidence="7" id="KW-1185">Reference proteome</keyword>
<name>A0A848DD84_9PSEU</name>
<dbReference type="SUPFAM" id="SSF51679">
    <property type="entry name" value="Bacterial luciferase-like"/>
    <property type="match status" value="1"/>
</dbReference>
<evidence type="ECO:0000256" key="1">
    <source>
        <dbReference type="ARBA" id="ARBA00022630"/>
    </source>
</evidence>
<evidence type="ECO:0000313" key="7">
    <source>
        <dbReference type="Proteomes" id="UP000586918"/>
    </source>
</evidence>
<evidence type="ECO:0000259" key="5">
    <source>
        <dbReference type="Pfam" id="PF00296"/>
    </source>
</evidence>
<dbReference type="Pfam" id="PF00296">
    <property type="entry name" value="Bac_luciferase"/>
    <property type="match status" value="1"/>
</dbReference>
<comment type="caution">
    <text evidence="6">The sequence shown here is derived from an EMBL/GenBank/DDBJ whole genome shotgun (WGS) entry which is preliminary data.</text>
</comment>